<name>A0A564Z0R6_HYMDI</name>
<accession>A0A564Z0R6</accession>
<dbReference type="AlphaFoldDB" id="A0A564Z0R6"/>
<sequence length="91" mass="10439">MTHNPNLSCLNAPHRFPPFYNRLVSPKKYICTHVLARPYPSDSFKASLVSHSMTTQARPLLLLRFQFVSSLPQYAPLCIYIYICHSLQSSL</sequence>
<evidence type="ECO:0000313" key="1">
    <source>
        <dbReference type="EMBL" id="VUZ53016.1"/>
    </source>
</evidence>
<proteinExistence type="predicted"/>
<keyword evidence="2" id="KW-1185">Reference proteome</keyword>
<gene>
    <name evidence="1" type="ORF">WMSIL1_LOCUS11490</name>
</gene>
<protein>
    <submittedName>
        <fullName evidence="1">Uncharacterized protein</fullName>
    </submittedName>
</protein>
<dbReference type="EMBL" id="CABIJS010000544">
    <property type="protein sequence ID" value="VUZ53016.1"/>
    <property type="molecule type" value="Genomic_DNA"/>
</dbReference>
<reference evidence="1 2" key="1">
    <citation type="submission" date="2019-07" db="EMBL/GenBank/DDBJ databases">
        <authorList>
            <person name="Jastrzebski P J."/>
            <person name="Paukszto L."/>
            <person name="Jastrzebski P J."/>
        </authorList>
    </citation>
    <scope>NUCLEOTIDE SEQUENCE [LARGE SCALE GENOMIC DNA]</scope>
    <source>
        <strain evidence="1 2">WMS-il1</strain>
    </source>
</reference>
<evidence type="ECO:0000313" key="2">
    <source>
        <dbReference type="Proteomes" id="UP000321570"/>
    </source>
</evidence>
<dbReference type="Proteomes" id="UP000321570">
    <property type="component" value="Unassembled WGS sequence"/>
</dbReference>
<organism evidence="1 2">
    <name type="scientific">Hymenolepis diminuta</name>
    <name type="common">Rat tapeworm</name>
    <dbReference type="NCBI Taxonomy" id="6216"/>
    <lineage>
        <taxon>Eukaryota</taxon>
        <taxon>Metazoa</taxon>
        <taxon>Spiralia</taxon>
        <taxon>Lophotrochozoa</taxon>
        <taxon>Platyhelminthes</taxon>
        <taxon>Cestoda</taxon>
        <taxon>Eucestoda</taxon>
        <taxon>Cyclophyllidea</taxon>
        <taxon>Hymenolepididae</taxon>
        <taxon>Hymenolepis</taxon>
    </lineage>
</organism>